<evidence type="ECO:0000313" key="3">
    <source>
        <dbReference type="WBParaSite" id="EVEC_0000340101-mRNA-1"/>
    </source>
</evidence>
<dbReference type="Proteomes" id="UP000274131">
    <property type="component" value="Unassembled WGS sequence"/>
</dbReference>
<sequence length="174" mass="19759">MSKAKILELRENRDKASSRIFHLSDAVSQLTSESSVHSIEKTRKDSNLDLIAAKIVAYADYLLAKSLSVFGEYYSVLNEMELFTRGIYMGLLIEGNRTVCERVDSALVTSFYGVLENLAYSRKDFFFCSCKALLEDGFLDCGAEGVRAKRISSANKYCRSLENFGILDWNDHYW</sequence>
<reference evidence="1 2" key="2">
    <citation type="submission" date="2018-10" db="EMBL/GenBank/DDBJ databases">
        <authorList>
            <consortium name="Pathogen Informatics"/>
        </authorList>
    </citation>
    <scope>NUCLEOTIDE SEQUENCE [LARGE SCALE GENOMIC DNA]</scope>
</reference>
<keyword evidence="2" id="KW-1185">Reference proteome</keyword>
<evidence type="ECO:0000313" key="2">
    <source>
        <dbReference type="Proteomes" id="UP000274131"/>
    </source>
</evidence>
<reference evidence="3" key="1">
    <citation type="submission" date="2017-02" db="UniProtKB">
        <authorList>
            <consortium name="WormBaseParasite"/>
        </authorList>
    </citation>
    <scope>IDENTIFICATION</scope>
</reference>
<evidence type="ECO:0000313" key="1">
    <source>
        <dbReference type="EMBL" id="VDD87966.1"/>
    </source>
</evidence>
<proteinExistence type="predicted"/>
<gene>
    <name evidence="1" type="ORF">EVEC_LOCUS3109</name>
</gene>
<name>A0A0N4V0F9_ENTVE</name>
<dbReference type="AlphaFoldDB" id="A0A0N4V0F9"/>
<dbReference type="WBParaSite" id="EVEC_0000340101-mRNA-1">
    <property type="protein sequence ID" value="EVEC_0000340101-mRNA-1"/>
    <property type="gene ID" value="EVEC_0000340101"/>
</dbReference>
<accession>A0A0N4V0F9</accession>
<dbReference type="EMBL" id="UXUI01007511">
    <property type="protein sequence ID" value="VDD87966.1"/>
    <property type="molecule type" value="Genomic_DNA"/>
</dbReference>
<protein>
    <submittedName>
        <fullName evidence="3">Translin</fullName>
    </submittedName>
</protein>
<organism evidence="3">
    <name type="scientific">Enterobius vermicularis</name>
    <name type="common">Human pinworm</name>
    <dbReference type="NCBI Taxonomy" id="51028"/>
    <lineage>
        <taxon>Eukaryota</taxon>
        <taxon>Metazoa</taxon>
        <taxon>Ecdysozoa</taxon>
        <taxon>Nematoda</taxon>
        <taxon>Chromadorea</taxon>
        <taxon>Rhabditida</taxon>
        <taxon>Spirurina</taxon>
        <taxon>Oxyuridomorpha</taxon>
        <taxon>Oxyuroidea</taxon>
        <taxon>Oxyuridae</taxon>
        <taxon>Enterobius</taxon>
    </lineage>
</organism>